<reference evidence="2" key="1">
    <citation type="journal article" date="2019" name="Int. J. Syst. Evol. Microbiol.">
        <title>The Global Catalogue of Microorganisms (GCM) 10K type strain sequencing project: providing services to taxonomists for standard genome sequencing and annotation.</title>
        <authorList>
            <consortium name="The Broad Institute Genomics Platform"/>
            <consortium name="The Broad Institute Genome Sequencing Center for Infectious Disease"/>
            <person name="Wu L."/>
            <person name="Ma J."/>
        </authorList>
    </citation>
    <scope>NUCLEOTIDE SEQUENCE [LARGE SCALE GENOMIC DNA]</scope>
    <source>
        <strain evidence="2">CECT 7398</strain>
    </source>
</reference>
<dbReference type="PANTHER" id="PTHR40045">
    <property type="entry name" value="YCGG FAMILY PROTEIN"/>
    <property type="match status" value="1"/>
</dbReference>
<dbReference type="RefSeq" id="WP_170882822.1">
    <property type="nucleotide sequence ID" value="NZ_JABEYA020000006.1"/>
</dbReference>
<name>A0ABT8BWE9_9VIBR</name>
<dbReference type="Pfam" id="PF08892">
    <property type="entry name" value="YqcI_YcgG"/>
    <property type="match status" value="1"/>
</dbReference>
<comment type="caution">
    <text evidence="1">The sequence shown here is derived from an EMBL/GenBank/DDBJ whole genome shotgun (WGS) entry which is preliminary data.</text>
</comment>
<evidence type="ECO:0000313" key="1">
    <source>
        <dbReference type="EMBL" id="MDN3611313.1"/>
    </source>
</evidence>
<sequence>MKTIESYLYECHKTLLTHAELLPKLDELSEWKKEAWEEFSSRVSSPEFPCLFSKRAWSSKSIHLLFCDADEHNGYYQFLHGLIAYTDMINATPVNKRMFSPLVVFFAPDISPSLSGHKLGWDILNWTHQHDINEWPSHVPREPESSEWTYCFNGVELFINMSTNQHHQLKNRNLGSHLNFVVNAREIFDIVANGETKGGRQARERIRSRVKNYNDGLMPTELGFYGDEENLEWRQYQLQETNVPRPSQCPFKSNK</sequence>
<accession>A0ABT8BWE9</accession>
<dbReference type="InterPro" id="IPR014988">
    <property type="entry name" value="Uncharacterised_YqcI/YcgG"/>
</dbReference>
<organism evidence="1 2">
    <name type="scientific">Vibrio ostreicida</name>
    <dbReference type="NCBI Taxonomy" id="526588"/>
    <lineage>
        <taxon>Bacteria</taxon>
        <taxon>Pseudomonadati</taxon>
        <taxon>Pseudomonadota</taxon>
        <taxon>Gammaproteobacteria</taxon>
        <taxon>Vibrionales</taxon>
        <taxon>Vibrionaceae</taxon>
        <taxon>Vibrio</taxon>
    </lineage>
</organism>
<evidence type="ECO:0000313" key="2">
    <source>
        <dbReference type="Proteomes" id="UP001238540"/>
    </source>
</evidence>
<proteinExistence type="predicted"/>
<keyword evidence="2" id="KW-1185">Reference proteome</keyword>
<dbReference type="EMBL" id="JAUFQC010000027">
    <property type="protein sequence ID" value="MDN3611313.1"/>
    <property type="molecule type" value="Genomic_DNA"/>
</dbReference>
<dbReference type="Proteomes" id="UP001238540">
    <property type="component" value="Unassembled WGS sequence"/>
</dbReference>
<dbReference type="PANTHER" id="PTHR40045:SF1">
    <property type="entry name" value="YQCI_YCGG FAMILY PROTEIN"/>
    <property type="match status" value="1"/>
</dbReference>
<protein>
    <submittedName>
        <fullName evidence="1">YqcI/YcgG family protein</fullName>
    </submittedName>
</protein>
<gene>
    <name evidence="1" type="ORF">QWZ16_17065</name>
</gene>